<dbReference type="InterPro" id="IPR017978">
    <property type="entry name" value="GPCR_3_C"/>
</dbReference>
<feature type="transmembrane region" description="Helical" evidence="10">
    <location>
        <begin position="601"/>
        <end position="624"/>
    </location>
</feature>
<feature type="transmembrane region" description="Helical" evidence="10">
    <location>
        <begin position="413"/>
        <end position="433"/>
    </location>
</feature>
<dbReference type="InterPro" id="IPR038550">
    <property type="entry name" value="GPCR_3_9-Cys_sf"/>
</dbReference>
<feature type="transmembrane region" description="Helical" evidence="10">
    <location>
        <begin position="569"/>
        <end position="589"/>
    </location>
</feature>
<dbReference type="InterPro" id="IPR001828">
    <property type="entry name" value="ANF_lig-bd_rcpt"/>
</dbReference>
<evidence type="ECO:0000256" key="9">
    <source>
        <dbReference type="ARBA" id="ARBA00023224"/>
    </source>
</evidence>
<dbReference type="GO" id="GO:0004930">
    <property type="term" value="F:G protein-coupled receptor activity"/>
    <property type="evidence" value="ECO:0007669"/>
    <property type="project" value="UniProtKB-KW"/>
</dbReference>
<dbReference type="SUPFAM" id="SSF53822">
    <property type="entry name" value="Periplasmic binding protein-like I"/>
    <property type="match status" value="1"/>
</dbReference>
<evidence type="ECO:0000256" key="3">
    <source>
        <dbReference type="ARBA" id="ARBA00022692"/>
    </source>
</evidence>
<dbReference type="OrthoDB" id="5984008at2759"/>
<feature type="transmembrane region" description="Helical" evidence="10">
    <location>
        <begin position="254"/>
        <end position="272"/>
    </location>
</feature>
<dbReference type="GO" id="GO:0005886">
    <property type="term" value="C:plasma membrane"/>
    <property type="evidence" value="ECO:0007669"/>
    <property type="project" value="UniProtKB-SubCell"/>
</dbReference>
<feature type="transmembrane region" description="Helical" evidence="10">
    <location>
        <begin position="489"/>
        <end position="508"/>
    </location>
</feature>
<keyword evidence="5" id="KW-0297">G-protein coupled receptor</keyword>
<organism evidence="12 13">
    <name type="scientific">Leptobrachium leishanense</name>
    <name type="common">Leishan spiny toad</name>
    <dbReference type="NCBI Taxonomy" id="445787"/>
    <lineage>
        <taxon>Eukaryota</taxon>
        <taxon>Metazoa</taxon>
        <taxon>Chordata</taxon>
        <taxon>Craniata</taxon>
        <taxon>Vertebrata</taxon>
        <taxon>Euteleostomi</taxon>
        <taxon>Amphibia</taxon>
        <taxon>Batrachia</taxon>
        <taxon>Anura</taxon>
        <taxon>Pelobatoidea</taxon>
        <taxon>Megophryidae</taxon>
        <taxon>Leptobrachium</taxon>
    </lineage>
</organism>
<feature type="domain" description="G-protein coupled receptors family 3 profile" evidence="11">
    <location>
        <begin position="398"/>
        <end position="631"/>
    </location>
</feature>
<evidence type="ECO:0000313" key="12">
    <source>
        <dbReference type="Ensembl" id="ENSLLEP00000024293.1"/>
    </source>
</evidence>
<evidence type="ECO:0000256" key="7">
    <source>
        <dbReference type="ARBA" id="ARBA00023170"/>
    </source>
</evidence>
<dbReference type="Gene3D" id="2.10.50.30">
    <property type="entry name" value="GPCR, family 3, nine cysteines domain"/>
    <property type="match status" value="1"/>
</dbReference>
<evidence type="ECO:0000256" key="1">
    <source>
        <dbReference type="ARBA" id="ARBA00004651"/>
    </source>
</evidence>
<feature type="transmembrane region" description="Helical" evidence="10">
    <location>
        <begin position="539"/>
        <end position="557"/>
    </location>
</feature>
<dbReference type="PANTHER" id="PTHR24061">
    <property type="entry name" value="CALCIUM-SENSING RECEPTOR-RELATED"/>
    <property type="match status" value="1"/>
</dbReference>
<evidence type="ECO:0000256" key="6">
    <source>
        <dbReference type="ARBA" id="ARBA00023136"/>
    </source>
</evidence>
<dbReference type="InterPro" id="IPR004073">
    <property type="entry name" value="GPCR_3_vmron_rcpt_2"/>
</dbReference>
<dbReference type="InterPro" id="IPR000337">
    <property type="entry name" value="GPCR_3"/>
</dbReference>
<dbReference type="PRINTS" id="PR01535">
    <property type="entry name" value="VOMERONASL2R"/>
</dbReference>
<proteinExistence type="predicted"/>
<dbReference type="Gene3D" id="3.40.50.2300">
    <property type="match status" value="2"/>
</dbReference>
<evidence type="ECO:0000256" key="8">
    <source>
        <dbReference type="ARBA" id="ARBA00023180"/>
    </source>
</evidence>
<keyword evidence="13" id="KW-1185">Reference proteome</keyword>
<protein>
    <recommendedName>
        <fullName evidence="11">G-protein coupled receptors family 3 profile domain-containing protein</fullName>
    </recommendedName>
</protein>
<dbReference type="InterPro" id="IPR017979">
    <property type="entry name" value="GPCR_3_CS"/>
</dbReference>
<dbReference type="InterPro" id="IPR028082">
    <property type="entry name" value="Peripla_BP_I"/>
</dbReference>
<evidence type="ECO:0000259" key="11">
    <source>
        <dbReference type="PROSITE" id="PS50259"/>
    </source>
</evidence>
<dbReference type="InterPro" id="IPR000068">
    <property type="entry name" value="GPCR_3_Ca_sens_rcpt-rel"/>
</dbReference>
<keyword evidence="6 10" id="KW-0472">Membrane</keyword>
<dbReference type="PROSITE" id="PS00981">
    <property type="entry name" value="G_PROTEIN_RECEP_F3_3"/>
    <property type="match status" value="1"/>
</dbReference>
<keyword evidence="8" id="KW-0325">Glycoprotein</keyword>
<dbReference type="PANTHER" id="PTHR24061:SF588">
    <property type="entry name" value="VOMERONASAL TYPE-2 RECEPTOR 26"/>
    <property type="match status" value="1"/>
</dbReference>
<dbReference type="PRINTS" id="PR00248">
    <property type="entry name" value="GPCRMGR"/>
</dbReference>
<evidence type="ECO:0000313" key="13">
    <source>
        <dbReference type="Proteomes" id="UP000694569"/>
    </source>
</evidence>
<accession>A0A8C5PKS3</accession>
<dbReference type="Ensembl" id="ENSLLET00000025221.1">
    <property type="protein sequence ID" value="ENSLLEP00000024293.1"/>
    <property type="gene ID" value="ENSLLEG00000015428.1"/>
</dbReference>
<keyword evidence="4 10" id="KW-1133">Transmembrane helix</keyword>
<dbReference type="PROSITE" id="PS50259">
    <property type="entry name" value="G_PROTEIN_RECEP_F3_4"/>
    <property type="match status" value="1"/>
</dbReference>
<evidence type="ECO:0000256" key="4">
    <source>
        <dbReference type="ARBA" id="ARBA00022989"/>
    </source>
</evidence>
<keyword evidence="3 10" id="KW-0812">Transmembrane</keyword>
<feature type="transmembrane region" description="Helical" evidence="10">
    <location>
        <begin position="119"/>
        <end position="141"/>
    </location>
</feature>
<reference evidence="12" key="2">
    <citation type="submission" date="2025-09" db="UniProtKB">
        <authorList>
            <consortium name="Ensembl"/>
        </authorList>
    </citation>
    <scope>IDENTIFICATION</scope>
</reference>
<evidence type="ECO:0000256" key="2">
    <source>
        <dbReference type="ARBA" id="ARBA00022475"/>
    </source>
</evidence>
<dbReference type="Pfam" id="PF01094">
    <property type="entry name" value="ANF_receptor"/>
    <property type="match status" value="1"/>
</dbReference>
<reference evidence="12" key="1">
    <citation type="submission" date="2025-08" db="UniProtKB">
        <authorList>
            <consortium name="Ensembl"/>
        </authorList>
    </citation>
    <scope>IDENTIFICATION</scope>
</reference>
<keyword evidence="2" id="KW-1003">Cell membrane</keyword>
<evidence type="ECO:0000256" key="10">
    <source>
        <dbReference type="SAM" id="Phobius"/>
    </source>
</evidence>
<sequence length="642" mass="72199">MKVRPVNIHCFILLQISYGATDPALSDRRVYPRFFRMVQSSRIYYKIISQIIKYFGWNWVGIFVSDDDSGETEQLVLSQYLSSYGICVDFIIKFNTNMENQNYDSNNNKKIARSSSAQVIIVCGTFNLAIIAFFHQVPAIFHGKTLILNPSCTTNMYAGRKNKEALNKTITIALNDMTLPEYGSFFSNICLSKQPNAKLLVGEIDYWCQPPHGSKDKLKSLYSNVYDLYLYTNPGTGVLLFPKYYMTLGHSPRVYYAIYVMALALHTMRKYNEPNMKTSNYKSQVSIITTCVCNTGTYGKIPSELNRVLLSIPLISSLRMTCGEHHGDSPLYAEDVPHMSSANQMLLLYPLTVPKSRCTDICFPGYRKVPREGAQSCCFDCAHCPEGEISNRTGQSIVVYCDTAIAKANNTSLSFLLLVSIMLTFLCVFLFLGRPADITCMLRQSTFSIIFSIAISCVLGKTTMIYIVFKATKPGSVWKKWVNMKISNVVVLTFSLIQVMINITWLAASPPFQELDTRSYPGKIIVQCNEGSVMAFYSVLGYMGLLAIVSFIIAFLARTLPDSFNEAKYITFSMLVFCSVWIAMIPAYLSTKGKDMVSVEIFAILSSSAGLLGCIFFPKCYIILFRPEMNTKALFAIHKHLT</sequence>
<keyword evidence="7" id="KW-0675">Receptor</keyword>
<dbReference type="GeneTree" id="ENSGT00950000182788"/>
<comment type="subcellular location">
    <subcellularLocation>
        <location evidence="1">Cell membrane</location>
        <topology evidence="1">Multi-pass membrane protein</topology>
    </subcellularLocation>
</comment>
<dbReference type="Pfam" id="PF00003">
    <property type="entry name" value="7tm_3"/>
    <property type="match status" value="1"/>
</dbReference>
<evidence type="ECO:0000256" key="5">
    <source>
        <dbReference type="ARBA" id="ARBA00023040"/>
    </source>
</evidence>
<keyword evidence="9" id="KW-0807">Transducer</keyword>
<feature type="transmembrane region" description="Helical" evidence="10">
    <location>
        <begin position="445"/>
        <end position="469"/>
    </location>
</feature>
<name>A0A8C5PKS3_9ANUR</name>
<dbReference type="Proteomes" id="UP000694569">
    <property type="component" value="Unplaced"/>
</dbReference>
<dbReference type="AlphaFoldDB" id="A0A8C5PKS3"/>